<name>A0A543AXQ0_9ACTN</name>
<dbReference type="EMBL" id="VFOW01000001">
    <property type="protein sequence ID" value="TQL77351.1"/>
    <property type="molecule type" value="Genomic_DNA"/>
</dbReference>
<dbReference type="RefSeq" id="WP_142040103.1">
    <property type="nucleotide sequence ID" value="NZ_JBHTGS010000001.1"/>
</dbReference>
<evidence type="ECO:0000313" key="4">
    <source>
        <dbReference type="Proteomes" id="UP000317043"/>
    </source>
</evidence>
<feature type="compositionally biased region" description="Gly residues" evidence="1">
    <location>
        <begin position="253"/>
        <end position="262"/>
    </location>
</feature>
<keyword evidence="2" id="KW-1133">Transmembrane helix</keyword>
<keyword evidence="2" id="KW-0812">Transmembrane</keyword>
<organism evidence="3 4">
    <name type="scientific">Stackebrandtia endophytica</name>
    <dbReference type="NCBI Taxonomy" id="1496996"/>
    <lineage>
        <taxon>Bacteria</taxon>
        <taxon>Bacillati</taxon>
        <taxon>Actinomycetota</taxon>
        <taxon>Actinomycetes</taxon>
        <taxon>Glycomycetales</taxon>
        <taxon>Glycomycetaceae</taxon>
        <taxon>Stackebrandtia</taxon>
    </lineage>
</organism>
<dbReference type="InParanoid" id="A0A543AXQ0"/>
<protein>
    <submittedName>
        <fullName evidence="3">Uncharacterized protein</fullName>
    </submittedName>
</protein>
<gene>
    <name evidence="3" type="ORF">FB566_2910</name>
</gene>
<feature type="transmembrane region" description="Helical" evidence="2">
    <location>
        <begin position="100"/>
        <end position="128"/>
    </location>
</feature>
<dbReference type="AlphaFoldDB" id="A0A543AXQ0"/>
<keyword evidence="2" id="KW-0472">Membrane</keyword>
<feature type="transmembrane region" description="Helical" evidence="2">
    <location>
        <begin position="21"/>
        <end position="40"/>
    </location>
</feature>
<evidence type="ECO:0000256" key="1">
    <source>
        <dbReference type="SAM" id="MobiDB-lite"/>
    </source>
</evidence>
<keyword evidence="4" id="KW-1185">Reference proteome</keyword>
<feature type="transmembrane region" description="Helical" evidence="2">
    <location>
        <begin position="69"/>
        <end position="93"/>
    </location>
</feature>
<comment type="caution">
    <text evidence="3">The sequence shown here is derived from an EMBL/GenBank/DDBJ whole genome shotgun (WGS) entry which is preliminary data.</text>
</comment>
<reference evidence="3 4" key="1">
    <citation type="submission" date="2019-06" db="EMBL/GenBank/DDBJ databases">
        <title>Sequencing the genomes of 1000 actinobacteria strains.</title>
        <authorList>
            <person name="Klenk H.-P."/>
        </authorList>
    </citation>
    <scope>NUCLEOTIDE SEQUENCE [LARGE SCALE GENOMIC DNA]</scope>
    <source>
        <strain evidence="3 4">DSM 45928</strain>
    </source>
</reference>
<feature type="region of interest" description="Disordered" evidence="1">
    <location>
        <begin position="183"/>
        <end position="270"/>
    </location>
</feature>
<sequence>MLHDSAPSTSTPKPGMLTAGFITVMTAVVSAIASGVLWLVSYQGFMTVSGSRNVRDRETMEALAVFDGMVYIVVGLSLVLALGMAAGGIVMMYGKNAGRVLVWTFAGVSIGWRLCCGAYSSIVLTAIYDYGRDRAVPEEFPLTQMTTATVLDLVSAVVSVVAIILIAQSSVNIHFRKIKAEQQGAPSPYQPMPGYYEPFNPGQGGPGPHSAPATPWPYDPTAPPGQSPGQSPTWVDPADDSAWRPPGSHGPSGSPGDGGASGGHPLDPPR</sequence>
<accession>A0A543AXQ0</accession>
<feature type="transmembrane region" description="Helical" evidence="2">
    <location>
        <begin position="148"/>
        <end position="167"/>
    </location>
</feature>
<dbReference type="Proteomes" id="UP000317043">
    <property type="component" value="Unassembled WGS sequence"/>
</dbReference>
<feature type="compositionally biased region" description="Pro residues" evidence="1">
    <location>
        <begin position="214"/>
        <end position="226"/>
    </location>
</feature>
<proteinExistence type="predicted"/>
<evidence type="ECO:0000256" key="2">
    <source>
        <dbReference type="SAM" id="Phobius"/>
    </source>
</evidence>
<evidence type="ECO:0000313" key="3">
    <source>
        <dbReference type="EMBL" id="TQL77351.1"/>
    </source>
</evidence>